<dbReference type="SUPFAM" id="SSF58104">
    <property type="entry name" value="Methyl-accepting chemotaxis protein (MCP) signaling domain"/>
    <property type="match status" value="1"/>
</dbReference>
<feature type="compositionally biased region" description="Polar residues" evidence="10">
    <location>
        <begin position="538"/>
        <end position="551"/>
    </location>
</feature>
<keyword evidence="7 9" id="KW-0807">Transducer</keyword>
<keyword evidence="2" id="KW-1003">Cell membrane</keyword>
<dbReference type="PANTHER" id="PTHR32089:SF112">
    <property type="entry name" value="LYSOZYME-LIKE PROTEIN-RELATED"/>
    <property type="match status" value="1"/>
</dbReference>
<feature type="transmembrane region" description="Helical" evidence="11">
    <location>
        <begin position="389"/>
        <end position="412"/>
    </location>
</feature>
<organism evidence="13 14">
    <name type="scientific">Marinobacter confluentis</name>
    <dbReference type="NCBI Taxonomy" id="1697557"/>
    <lineage>
        <taxon>Bacteria</taxon>
        <taxon>Pseudomonadati</taxon>
        <taxon>Pseudomonadota</taxon>
        <taxon>Gammaproteobacteria</taxon>
        <taxon>Pseudomonadales</taxon>
        <taxon>Marinobacteraceae</taxon>
        <taxon>Marinobacter</taxon>
    </lineage>
</organism>
<dbReference type="SMART" id="SM00283">
    <property type="entry name" value="MA"/>
    <property type="match status" value="1"/>
</dbReference>
<name>A0A4Z1BBF4_9GAMM</name>
<keyword evidence="14" id="KW-1185">Reference proteome</keyword>
<dbReference type="PROSITE" id="PS50111">
    <property type="entry name" value="CHEMOTAXIS_TRANSDUC_2"/>
    <property type="match status" value="1"/>
</dbReference>
<dbReference type="Gene3D" id="1.10.287.950">
    <property type="entry name" value="Methyl-accepting chemotaxis protein"/>
    <property type="match status" value="1"/>
</dbReference>
<gene>
    <name evidence="13" type="ORF">E5Q11_11590</name>
</gene>
<feature type="region of interest" description="Disordered" evidence="10">
    <location>
        <begin position="514"/>
        <end position="551"/>
    </location>
</feature>
<keyword evidence="4 11" id="KW-0812">Transmembrane</keyword>
<comment type="similarity">
    <text evidence="8">Belongs to the methyl-accepting chemotaxis (MCP) protein family.</text>
</comment>
<evidence type="ECO:0000256" key="11">
    <source>
        <dbReference type="SAM" id="Phobius"/>
    </source>
</evidence>
<dbReference type="OrthoDB" id="2489132at2"/>
<dbReference type="Pfam" id="PF02743">
    <property type="entry name" value="dCache_1"/>
    <property type="match status" value="1"/>
</dbReference>
<accession>A0A4Z1BBF4</accession>
<evidence type="ECO:0000256" key="9">
    <source>
        <dbReference type="PROSITE-ProRule" id="PRU00284"/>
    </source>
</evidence>
<evidence type="ECO:0000256" key="5">
    <source>
        <dbReference type="ARBA" id="ARBA00022989"/>
    </source>
</evidence>
<dbReference type="Gene3D" id="3.30.450.20">
    <property type="entry name" value="PAS domain"/>
    <property type="match status" value="1"/>
</dbReference>
<evidence type="ECO:0000256" key="3">
    <source>
        <dbReference type="ARBA" id="ARBA00022500"/>
    </source>
</evidence>
<dbReference type="GO" id="GO:0006935">
    <property type="term" value="P:chemotaxis"/>
    <property type="evidence" value="ECO:0007669"/>
    <property type="project" value="UniProtKB-KW"/>
</dbReference>
<dbReference type="RefSeq" id="WP_135803595.1">
    <property type="nucleotide sequence ID" value="NZ_SRPF01000003.1"/>
</dbReference>
<proteinExistence type="inferred from homology"/>
<evidence type="ECO:0000256" key="2">
    <source>
        <dbReference type="ARBA" id="ARBA00022475"/>
    </source>
</evidence>
<evidence type="ECO:0000313" key="13">
    <source>
        <dbReference type="EMBL" id="TGN39286.1"/>
    </source>
</evidence>
<dbReference type="Proteomes" id="UP000298325">
    <property type="component" value="Unassembled WGS sequence"/>
</dbReference>
<dbReference type="InterPro" id="IPR004089">
    <property type="entry name" value="MCPsignal_dom"/>
</dbReference>
<keyword evidence="6 11" id="KW-0472">Membrane</keyword>
<evidence type="ECO:0000313" key="14">
    <source>
        <dbReference type="Proteomes" id="UP000298325"/>
    </source>
</evidence>
<evidence type="ECO:0000256" key="7">
    <source>
        <dbReference type="ARBA" id="ARBA00023224"/>
    </source>
</evidence>
<dbReference type="EMBL" id="SRPF01000003">
    <property type="protein sequence ID" value="TGN39286.1"/>
    <property type="molecule type" value="Genomic_DNA"/>
</dbReference>
<dbReference type="PANTHER" id="PTHR32089">
    <property type="entry name" value="METHYL-ACCEPTING CHEMOTAXIS PROTEIN MCPB"/>
    <property type="match status" value="1"/>
</dbReference>
<evidence type="ECO:0000256" key="10">
    <source>
        <dbReference type="SAM" id="MobiDB-lite"/>
    </source>
</evidence>
<dbReference type="GO" id="GO:0007165">
    <property type="term" value="P:signal transduction"/>
    <property type="evidence" value="ECO:0007669"/>
    <property type="project" value="UniProtKB-KW"/>
</dbReference>
<dbReference type="AlphaFoldDB" id="A0A4Z1BBF4"/>
<keyword evidence="5 11" id="KW-1133">Transmembrane helix</keyword>
<dbReference type="CDD" id="cd11386">
    <property type="entry name" value="MCP_signal"/>
    <property type="match status" value="1"/>
</dbReference>
<comment type="subcellular location">
    <subcellularLocation>
        <location evidence="1">Cell membrane</location>
        <topology evidence="1">Multi-pass membrane protein</topology>
    </subcellularLocation>
</comment>
<comment type="caution">
    <text evidence="13">The sequence shown here is derived from an EMBL/GenBank/DDBJ whole genome shotgun (WGS) entry which is preliminary data.</text>
</comment>
<evidence type="ECO:0000256" key="1">
    <source>
        <dbReference type="ARBA" id="ARBA00004651"/>
    </source>
</evidence>
<dbReference type="CDD" id="cd18774">
    <property type="entry name" value="PDC2_HK_sensor"/>
    <property type="match status" value="1"/>
</dbReference>
<evidence type="ECO:0000259" key="12">
    <source>
        <dbReference type="PROSITE" id="PS50111"/>
    </source>
</evidence>
<keyword evidence="3" id="KW-0145">Chemotaxis</keyword>
<dbReference type="Pfam" id="PF00015">
    <property type="entry name" value="MCPsignal"/>
    <property type="match status" value="1"/>
</dbReference>
<evidence type="ECO:0000256" key="6">
    <source>
        <dbReference type="ARBA" id="ARBA00023136"/>
    </source>
</evidence>
<sequence>MTLRKRLLITLLLVGLIPALALTLFSAEVTRQTLKEQALSRLEVAANLKTNTIDRYLERIQKQIKAMASNGGTQTSAETFGRVFGNFAQGVMVEPAEMRKRLEEHYRKHFLPALQANGGGQNRSLEDYVPSLDDSGLALQFEYIVENPNPVGEKDELAAAPGFQIYNRIHGEWHPYFKEFLERFGYYDIFLIDDETGRVMYSVFKEVDFGTSLKDGPYADSGLAAAYRLALSDTEESEPRFVDLSPYEPSYNAPAGFIATPVYSKGKRVGVLAFQFPIDRLNDVMLERGGLGETGETYLVGEDLLMRSDSYLNPEQMSVVASFAYPETGTVDTYAVQQALAGNSGQAVIEDYRGQRVFSAYRPITVGGLNWALLAEIDQQEALAPVRQLWWMTAIGIAVVLVVVLVVAFWTARRIMLPLGKEPVELQALAEQVASGNLVIDEADRNKATGVYGSMLTMVANLKEVIFSIDEASQRQASASEQLSGTTAQTLENVNQQAEQTEQMASAIEEMSAAISEVSQSTSESAAGARRTDEAVSRSATEVESSATDTQAMAAELREAEAGIDELRQNMQSITSVLDTIKSIADQTNLLALNAAIEAARAGEQGRGFAVVADEVRSLAQNTQKATEEISSSIETLVNSSERASAVVTKCSTRASGISERASSVVLQLREAVDEVARMSGMAEQIATASEEQSATAEEVTRNVSAISERSSETRQAMQQISSASGDLAELSSQLKDLLSRFRVR</sequence>
<feature type="domain" description="Methyl-accepting transducer" evidence="12">
    <location>
        <begin position="472"/>
        <end position="708"/>
    </location>
</feature>
<evidence type="ECO:0000256" key="8">
    <source>
        <dbReference type="ARBA" id="ARBA00029447"/>
    </source>
</evidence>
<dbReference type="GO" id="GO:0005886">
    <property type="term" value="C:plasma membrane"/>
    <property type="evidence" value="ECO:0007669"/>
    <property type="project" value="UniProtKB-SubCell"/>
</dbReference>
<dbReference type="FunFam" id="1.10.287.950:FF:000001">
    <property type="entry name" value="Methyl-accepting chemotaxis sensory transducer"/>
    <property type="match status" value="1"/>
</dbReference>
<reference evidence="13 14" key="1">
    <citation type="submission" date="2019-04" db="EMBL/GenBank/DDBJ databases">
        <authorList>
            <person name="Park S."/>
            <person name="Yoon J.-H."/>
        </authorList>
    </citation>
    <scope>NUCLEOTIDE SEQUENCE [LARGE SCALE GENOMIC DNA]</scope>
    <source>
        <strain evidence="13 14">HJM-18</strain>
    </source>
</reference>
<evidence type="ECO:0000256" key="4">
    <source>
        <dbReference type="ARBA" id="ARBA00022692"/>
    </source>
</evidence>
<protein>
    <submittedName>
        <fullName evidence="13">Methyl-accepting chemotaxis protein</fullName>
    </submittedName>
</protein>
<dbReference type="InterPro" id="IPR033479">
    <property type="entry name" value="dCache_1"/>
</dbReference>